<evidence type="ECO:0000256" key="3">
    <source>
        <dbReference type="ARBA" id="ARBA00022803"/>
    </source>
</evidence>
<dbReference type="PANTHER" id="PTHR47870">
    <property type="entry name" value="CYTOCHROME C-TYPE BIOGENESIS PROTEIN CCMH"/>
    <property type="match status" value="1"/>
</dbReference>
<feature type="domain" description="Cytochrome c-type biogenesis protein H Ig-like" evidence="6">
    <location>
        <begin position="220"/>
        <end position="328"/>
    </location>
</feature>
<evidence type="ECO:0000259" key="6">
    <source>
        <dbReference type="Pfam" id="PF23892"/>
    </source>
</evidence>
<dbReference type="SUPFAM" id="SSF48452">
    <property type="entry name" value="TPR-like"/>
    <property type="match status" value="1"/>
</dbReference>
<dbReference type="EMBL" id="FQUK01000003">
    <property type="protein sequence ID" value="SHE36290.1"/>
    <property type="molecule type" value="Genomic_DNA"/>
</dbReference>
<feature type="domain" description="Cytochrome c-type biogenesis protein H TPR" evidence="7">
    <location>
        <begin position="69"/>
        <end position="189"/>
    </location>
</feature>
<evidence type="ECO:0000313" key="9">
    <source>
        <dbReference type="Proteomes" id="UP000242857"/>
    </source>
</evidence>
<organism evidence="8 9">
    <name type="scientific">Thermomonas hydrothermalis</name>
    <dbReference type="NCBI Taxonomy" id="213588"/>
    <lineage>
        <taxon>Bacteria</taxon>
        <taxon>Pseudomonadati</taxon>
        <taxon>Pseudomonadota</taxon>
        <taxon>Gammaproteobacteria</taxon>
        <taxon>Lysobacterales</taxon>
        <taxon>Lysobacteraceae</taxon>
        <taxon>Thermomonas</taxon>
    </lineage>
</organism>
<feature type="transmembrane region" description="Helical" evidence="5">
    <location>
        <begin position="27"/>
        <end position="51"/>
    </location>
</feature>
<keyword evidence="3 4" id="KW-0802">TPR repeat</keyword>
<dbReference type="Pfam" id="PF23892">
    <property type="entry name" value="Ig_CycH"/>
    <property type="match status" value="1"/>
</dbReference>
<gene>
    <name evidence="8" type="ORF">SAMN02745204_00289</name>
</gene>
<evidence type="ECO:0000256" key="5">
    <source>
        <dbReference type="SAM" id="Phobius"/>
    </source>
</evidence>
<reference evidence="9" key="1">
    <citation type="submission" date="2016-11" db="EMBL/GenBank/DDBJ databases">
        <authorList>
            <person name="Varghese N."/>
            <person name="Submissions S."/>
        </authorList>
    </citation>
    <scope>NUCLEOTIDE SEQUENCE [LARGE SCALE GENOMIC DNA]</scope>
    <source>
        <strain evidence="9">DSM 14834</strain>
    </source>
</reference>
<dbReference type="OrthoDB" id="9776053at2"/>
<proteinExistence type="predicted"/>
<dbReference type="GO" id="GO:0017004">
    <property type="term" value="P:cytochrome complex assembly"/>
    <property type="evidence" value="ECO:0007669"/>
    <property type="project" value="UniProtKB-KW"/>
</dbReference>
<keyword evidence="1" id="KW-0677">Repeat</keyword>
<keyword evidence="5" id="KW-1133">Transmembrane helix</keyword>
<dbReference type="Proteomes" id="UP000242857">
    <property type="component" value="Unassembled WGS sequence"/>
</dbReference>
<sequence>MAAFIVIALALSLLALATVLRPLWRDARPLALGTGLVALLSAGLLYLLLGAPQALDPANRRAPATLQEAVAQLQAALERNPQQPEGWALLGQAYLRLGDATRAMQALARAARLTPSNPDILTDAAQARALADPAHRFDAQAVALLESALAHNPGHQRARWYLGVAQRQAGRNAEAAATWAPLLTQVDATTAASLRQEINAARTEAGLPPLPPPVAPADLVTVQVVLDPALAVQARRSPASAVFVIAREVGGPPMPVAVQKHQLQELPLTVTLSDADSPMPTRTLSQLREVELLARLSASGQAIRQPGDLESPPVRVRLPATGPVTLRIQAP</sequence>
<feature type="repeat" description="TPR" evidence="4">
    <location>
        <begin position="84"/>
        <end position="117"/>
    </location>
</feature>
<evidence type="ECO:0000256" key="2">
    <source>
        <dbReference type="ARBA" id="ARBA00022748"/>
    </source>
</evidence>
<accession>A0A1M4SVP6</accession>
<dbReference type="Pfam" id="PF23914">
    <property type="entry name" value="TPR_CcmH_CycH"/>
    <property type="match status" value="1"/>
</dbReference>
<dbReference type="PANTHER" id="PTHR47870:SF1">
    <property type="entry name" value="CYTOCHROME C-TYPE BIOGENESIS PROTEIN CCMH"/>
    <property type="match status" value="1"/>
</dbReference>
<dbReference type="InterPro" id="IPR051263">
    <property type="entry name" value="C-type_cytochrome_biogenesis"/>
</dbReference>
<keyword evidence="9" id="KW-1185">Reference proteome</keyword>
<name>A0A1M4SVP6_9GAMM</name>
<dbReference type="InterPro" id="IPR056412">
    <property type="entry name" value="Ig_CycH"/>
</dbReference>
<evidence type="ECO:0000256" key="4">
    <source>
        <dbReference type="PROSITE-ProRule" id="PRU00339"/>
    </source>
</evidence>
<dbReference type="STRING" id="213588.SAMN02745204_00289"/>
<keyword evidence="5" id="KW-0812">Transmembrane</keyword>
<dbReference type="AlphaFoldDB" id="A0A1M4SVP6"/>
<evidence type="ECO:0000259" key="7">
    <source>
        <dbReference type="Pfam" id="PF23914"/>
    </source>
</evidence>
<evidence type="ECO:0000313" key="8">
    <source>
        <dbReference type="EMBL" id="SHE36290.1"/>
    </source>
</evidence>
<protein>
    <submittedName>
        <fullName evidence="8">Cytochrome c-type biogenesis protein CcmH</fullName>
    </submittedName>
</protein>
<evidence type="ECO:0000256" key="1">
    <source>
        <dbReference type="ARBA" id="ARBA00022737"/>
    </source>
</evidence>
<dbReference type="InterPro" id="IPR056413">
    <property type="entry name" value="TPR_CcmH_CycH"/>
</dbReference>
<dbReference type="PROSITE" id="PS50005">
    <property type="entry name" value="TPR"/>
    <property type="match status" value="1"/>
</dbReference>
<dbReference type="InterPro" id="IPR011990">
    <property type="entry name" value="TPR-like_helical_dom_sf"/>
</dbReference>
<keyword evidence="2" id="KW-0201">Cytochrome c-type biogenesis</keyword>
<dbReference type="InterPro" id="IPR019734">
    <property type="entry name" value="TPR_rpt"/>
</dbReference>
<dbReference type="RefSeq" id="WP_072754859.1">
    <property type="nucleotide sequence ID" value="NZ_FQUK01000003.1"/>
</dbReference>
<dbReference type="Gene3D" id="1.25.40.10">
    <property type="entry name" value="Tetratricopeptide repeat domain"/>
    <property type="match status" value="1"/>
</dbReference>
<keyword evidence="5" id="KW-0472">Membrane</keyword>